<evidence type="ECO:0000313" key="3">
    <source>
        <dbReference type="Proteomes" id="UP000215196"/>
    </source>
</evidence>
<keyword evidence="1" id="KW-1133">Transmembrane helix</keyword>
<accession>A0A239WLX3</accession>
<feature type="transmembrane region" description="Helical" evidence="1">
    <location>
        <begin position="6"/>
        <end position="31"/>
    </location>
</feature>
<evidence type="ECO:0000256" key="1">
    <source>
        <dbReference type="SAM" id="Phobius"/>
    </source>
</evidence>
<dbReference type="Proteomes" id="UP000215196">
    <property type="component" value="Chromosome 1"/>
</dbReference>
<reference evidence="2 3" key="1">
    <citation type="submission" date="2017-06" db="EMBL/GenBank/DDBJ databases">
        <authorList>
            <consortium name="Pathogen Informatics"/>
        </authorList>
    </citation>
    <scope>NUCLEOTIDE SEQUENCE [LARGE SCALE GENOMIC DNA]</scope>
    <source>
        <strain evidence="2 3">NCTC13490</strain>
    </source>
</reference>
<keyword evidence="1" id="KW-0472">Membrane</keyword>
<organism evidence="2 3">
    <name type="scientific">Chryseobacterium taklimakanense</name>
    <dbReference type="NCBI Taxonomy" id="536441"/>
    <lineage>
        <taxon>Bacteria</taxon>
        <taxon>Pseudomonadati</taxon>
        <taxon>Bacteroidota</taxon>
        <taxon>Flavobacteriia</taxon>
        <taxon>Flavobacteriales</taxon>
        <taxon>Weeksellaceae</taxon>
        <taxon>Chryseobacterium group</taxon>
        <taxon>Chryseobacterium</taxon>
    </lineage>
</organism>
<dbReference type="AlphaFoldDB" id="A0A239WLX3"/>
<dbReference type="KEGG" id="ctak:4412677_00329"/>
<gene>
    <name evidence="2" type="ORF">SAMEA4412677_00329</name>
</gene>
<keyword evidence="3" id="KW-1185">Reference proteome</keyword>
<proteinExistence type="predicted"/>
<evidence type="ECO:0000313" key="2">
    <source>
        <dbReference type="EMBL" id="SNV34604.1"/>
    </source>
</evidence>
<protein>
    <submittedName>
        <fullName evidence="2">Uncharacterized protein</fullName>
    </submittedName>
</protein>
<keyword evidence="1" id="KW-0812">Transmembrane</keyword>
<name>A0A239WLX3_9FLAO</name>
<sequence>MLFVVLYITTFFVTMKTLALIFCLVPAIFFSQIKKTAPLVRNDSLVSKFYNEKDSAGVISIPNKTFNNETFYGLISKSKGNAVAIPNGIKRKDTALVRKTTSQDAIPPTKIVP</sequence>
<dbReference type="EMBL" id="LT906465">
    <property type="protein sequence ID" value="SNV34604.1"/>
    <property type="molecule type" value="Genomic_DNA"/>
</dbReference>